<dbReference type="EMBL" id="CP076136">
    <property type="protein sequence ID" value="QWG25125.1"/>
    <property type="molecule type" value="Genomic_DNA"/>
</dbReference>
<evidence type="ECO:0000313" key="1">
    <source>
        <dbReference type="EMBL" id="QWG25125.1"/>
    </source>
</evidence>
<evidence type="ECO:0000313" key="2">
    <source>
        <dbReference type="Proteomes" id="UP000676951"/>
    </source>
</evidence>
<keyword evidence="2" id="KW-1185">Reference proteome</keyword>
<accession>A0A975RYU0</accession>
<dbReference type="Proteomes" id="UP000676951">
    <property type="component" value="Chromosome"/>
</dbReference>
<proteinExistence type="predicted"/>
<reference evidence="1 2" key="1">
    <citation type="submission" date="2021-06" db="EMBL/GenBank/DDBJ databases">
        <title>Bradyrhizobium sp. S2-11-4 Genome sequencing.</title>
        <authorList>
            <person name="Jin L."/>
        </authorList>
    </citation>
    <scope>NUCLEOTIDE SEQUENCE [LARGE SCALE GENOMIC DNA]</scope>
    <source>
        <strain evidence="1 2">S2-11-4</strain>
    </source>
</reference>
<protein>
    <submittedName>
        <fullName evidence="1">Uncharacterized protein</fullName>
    </submittedName>
</protein>
<dbReference type="AlphaFoldDB" id="A0A975RYU0"/>
<gene>
    <name evidence="1" type="ORF">KMZ93_09715</name>
</gene>
<sequence length="54" mass="5633">MLQVALLDAMNMIAGMKSRDHGMPEGIAMVARLRLDAGAPAPRPVAPPSFSGSK</sequence>
<organism evidence="1 2">
    <name type="scientific">Bradyrhizobium sediminis</name>
    <dbReference type="NCBI Taxonomy" id="2840469"/>
    <lineage>
        <taxon>Bacteria</taxon>
        <taxon>Pseudomonadati</taxon>
        <taxon>Pseudomonadota</taxon>
        <taxon>Alphaproteobacteria</taxon>
        <taxon>Hyphomicrobiales</taxon>
        <taxon>Nitrobacteraceae</taxon>
        <taxon>Bradyrhizobium</taxon>
    </lineage>
</organism>
<name>A0A975RYU0_9BRAD</name>
<dbReference type="RefSeq" id="WP_215605865.1">
    <property type="nucleotide sequence ID" value="NZ_CP076136.1"/>
</dbReference>